<dbReference type="EMBL" id="WOCE01000009">
    <property type="protein sequence ID" value="KAE9606760.1"/>
    <property type="molecule type" value="Genomic_DNA"/>
</dbReference>
<organism evidence="1 2">
    <name type="scientific">Lupinus albus</name>
    <name type="common">White lupine</name>
    <name type="synonym">Lupinus termis</name>
    <dbReference type="NCBI Taxonomy" id="3870"/>
    <lineage>
        <taxon>Eukaryota</taxon>
        <taxon>Viridiplantae</taxon>
        <taxon>Streptophyta</taxon>
        <taxon>Embryophyta</taxon>
        <taxon>Tracheophyta</taxon>
        <taxon>Spermatophyta</taxon>
        <taxon>Magnoliopsida</taxon>
        <taxon>eudicotyledons</taxon>
        <taxon>Gunneridae</taxon>
        <taxon>Pentapetalae</taxon>
        <taxon>rosids</taxon>
        <taxon>fabids</taxon>
        <taxon>Fabales</taxon>
        <taxon>Fabaceae</taxon>
        <taxon>Papilionoideae</taxon>
        <taxon>50 kb inversion clade</taxon>
        <taxon>genistoids sensu lato</taxon>
        <taxon>core genistoids</taxon>
        <taxon>Genisteae</taxon>
        <taxon>Lupinus</taxon>
    </lineage>
</organism>
<accession>A0A6A4PZ06</accession>
<dbReference type="AlphaFoldDB" id="A0A6A4PZ06"/>
<keyword evidence="2" id="KW-1185">Reference proteome</keyword>
<proteinExistence type="predicted"/>
<dbReference type="OrthoDB" id="1479533at2759"/>
<gene>
    <name evidence="1" type="ORF">Lalb_Chr09g0323001</name>
</gene>
<evidence type="ECO:0000313" key="2">
    <source>
        <dbReference type="Proteomes" id="UP000447434"/>
    </source>
</evidence>
<reference evidence="2" key="1">
    <citation type="journal article" date="2020" name="Nat. Commun.">
        <title>Genome sequence of the cluster root forming white lupin.</title>
        <authorList>
            <person name="Hufnagel B."/>
            <person name="Marques A."/>
            <person name="Soriano A."/>
            <person name="Marques L."/>
            <person name="Divol F."/>
            <person name="Doumas P."/>
            <person name="Sallet E."/>
            <person name="Mancinotti D."/>
            <person name="Carrere S."/>
            <person name="Marande W."/>
            <person name="Arribat S."/>
            <person name="Keller J."/>
            <person name="Huneau C."/>
            <person name="Blein T."/>
            <person name="Aime D."/>
            <person name="Laguerre M."/>
            <person name="Taylor J."/>
            <person name="Schubert V."/>
            <person name="Nelson M."/>
            <person name="Geu-Flores F."/>
            <person name="Crespi M."/>
            <person name="Gallardo-Guerrero K."/>
            <person name="Delaux P.-M."/>
            <person name="Salse J."/>
            <person name="Berges H."/>
            <person name="Guyot R."/>
            <person name="Gouzy J."/>
            <person name="Peret B."/>
        </authorList>
    </citation>
    <scope>NUCLEOTIDE SEQUENCE [LARGE SCALE GENOMIC DNA]</scope>
    <source>
        <strain evidence="2">cv. Amiga</strain>
    </source>
</reference>
<name>A0A6A4PZ06_LUPAL</name>
<protein>
    <submittedName>
        <fullName evidence="1">Uncharacterized protein</fullName>
    </submittedName>
</protein>
<comment type="caution">
    <text evidence="1">The sequence shown here is derived from an EMBL/GenBank/DDBJ whole genome shotgun (WGS) entry which is preliminary data.</text>
</comment>
<sequence>MEPPQPQSIQAGDDDPQDKVINDCCSCWYDCIQGCLDFLCCESC</sequence>
<evidence type="ECO:0000313" key="1">
    <source>
        <dbReference type="EMBL" id="KAE9606760.1"/>
    </source>
</evidence>
<dbReference type="Proteomes" id="UP000447434">
    <property type="component" value="Chromosome 9"/>
</dbReference>